<dbReference type="Gene3D" id="3.30.1370.60">
    <property type="entry name" value="Hypothetical oxidoreductase yiak, domain 2"/>
    <property type="match status" value="1"/>
</dbReference>
<gene>
    <name evidence="3" type="ORF">HCR76_16835</name>
</gene>
<dbReference type="SUPFAM" id="SSF89733">
    <property type="entry name" value="L-sulfolactate dehydrogenase-like"/>
    <property type="match status" value="1"/>
</dbReference>
<dbReference type="Proteomes" id="UP000662814">
    <property type="component" value="Chromosome"/>
</dbReference>
<organism evidence="3 4">
    <name type="scientific">Paramicrobacterium chengjingii</name>
    <dbReference type="NCBI Taxonomy" id="2769067"/>
    <lineage>
        <taxon>Bacteria</taxon>
        <taxon>Bacillati</taxon>
        <taxon>Actinomycetota</taxon>
        <taxon>Actinomycetes</taxon>
        <taxon>Micrococcales</taxon>
        <taxon>Microbacteriaceae</taxon>
        <taxon>Paramicrobacterium</taxon>
    </lineage>
</organism>
<reference evidence="3 4" key="1">
    <citation type="submission" date="2020-12" db="EMBL/GenBank/DDBJ databases">
        <title>Microbacterium sp. HY060.</title>
        <authorList>
            <person name="Zhou J."/>
        </authorList>
    </citation>
    <scope>NUCLEOTIDE SEQUENCE [LARGE SCALE GENOMIC DNA]</scope>
    <source>
        <strain evidence="3 4">HY60</strain>
    </source>
</reference>
<evidence type="ECO:0000256" key="1">
    <source>
        <dbReference type="ARBA" id="ARBA00006056"/>
    </source>
</evidence>
<proteinExistence type="inferred from homology"/>
<protein>
    <submittedName>
        <fullName evidence="3">Ldh family oxidoreductase</fullName>
    </submittedName>
</protein>
<comment type="similarity">
    <text evidence="1">Belongs to the LDH2/MDH2 oxidoreductase family.</text>
</comment>
<accession>A0ABX6YHZ2</accession>
<dbReference type="RefSeq" id="WP_166986522.1">
    <property type="nucleotide sequence ID" value="NZ_CP061169.1"/>
</dbReference>
<dbReference type="PANTHER" id="PTHR11091:SF0">
    <property type="entry name" value="MALATE DEHYDROGENASE"/>
    <property type="match status" value="1"/>
</dbReference>
<sequence>MTTQLFSPQLLIDFATKVLISLGVPTDDATLVGTSLVRADMGGHESHGMLRLPWYSARLKSGAMTPHTDPVDVTDSGALSIVDGRDGIGQVLVSRASMRAMQNADRFGIGAVGIRNSNHFGTAGYWTRSMSERGYVGILLTNSSPAMAPWGGVNKTVGSNPWSIAVPGGRHGSVVLDISNSKVARGKIYAAIQNGTDIPGDWALDLNGRVTTDPHAALKGTLQPIGEHKGYGISLMIDLLAGVLTGSGYADQVVGPYSEEGSSRCGHLIIAIKADACMPLDELRARVNNLVDSTTSGPLAEGSTRILVPGDRESENLKHAKAEGILLPERTINDLNRLADSLKVDAIL</sequence>
<keyword evidence="4" id="KW-1185">Reference proteome</keyword>
<evidence type="ECO:0000256" key="2">
    <source>
        <dbReference type="ARBA" id="ARBA00023002"/>
    </source>
</evidence>
<evidence type="ECO:0000313" key="4">
    <source>
        <dbReference type="Proteomes" id="UP000662814"/>
    </source>
</evidence>
<name>A0ABX6YHZ2_9MICO</name>
<dbReference type="EMBL" id="CP061169">
    <property type="protein sequence ID" value="QPZ38423.1"/>
    <property type="molecule type" value="Genomic_DNA"/>
</dbReference>
<dbReference type="InterPro" id="IPR043144">
    <property type="entry name" value="Mal/L-sulf/L-lact_DH-like_ah"/>
</dbReference>
<dbReference type="PANTHER" id="PTHR11091">
    <property type="entry name" value="OXIDOREDUCTASE-RELATED"/>
    <property type="match status" value="1"/>
</dbReference>
<keyword evidence="2" id="KW-0560">Oxidoreductase</keyword>
<dbReference type="Pfam" id="PF02615">
    <property type="entry name" value="Ldh_2"/>
    <property type="match status" value="1"/>
</dbReference>
<dbReference type="InterPro" id="IPR043143">
    <property type="entry name" value="Mal/L-sulf/L-lact_DH-like_NADP"/>
</dbReference>
<dbReference type="InterPro" id="IPR036111">
    <property type="entry name" value="Mal/L-sulfo/L-lacto_DH-like_sf"/>
</dbReference>
<dbReference type="Gene3D" id="1.10.1530.10">
    <property type="match status" value="1"/>
</dbReference>
<evidence type="ECO:0000313" key="3">
    <source>
        <dbReference type="EMBL" id="QPZ38423.1"/>
    </source>
</evidence>
<dbReference type="InterPro" id="IPR003767">
    <property type="entry name" value="Malate/L-lactate_DH-like"/>
</dbReference>